<accession>A0A4P2QBM3</accession>
<evidence type="ECO:0000313" key="1">
    <source>
        <dbReference type="EMBL" id="AUX26741.1"/>
    </source>
</evidence>
<name>A0A4P2QBM3_SORCE</name>
<gene>
    <name evidence="1" type="ORF">SOCEGT47_073110</name>
</gene>
<organism evidence="1 2">
    <name type="scientific">Sorangium cellulosum</name>
    <name type="common">Polyangium cellulosum</name>
    <dbReference type="NCBI Taxonomy" id="56"/>
    <lineage>
        <taxon>Bacteria</taxon>
        <taxon>Pseudomonadati</taxon>
        <taxon>Myxococcota</taxon>
        <taxon>Polyangia</taxon>
        <taxon>Polyangiales</taxon>
        <taxon>Polyangiaceae</taxon>
        <taxon>Sorangium</taxon>
    </lineage>
</organism>
<evidence type="ECO:0000313" key="2">
    <source>
        <dbReference type="Proteomes" id="UP000295781"/>
    </source>
</evidence>
<sequence length="72" mass="7616">MARSDTKDCTRRGTRAAGALHLTTSRCATPRAKGAARRYHCMSLPHAVRAGTAVPDGLATSASRIRSLVHSV</sequence>
<proteinExistence type="predicted"/>
<dbReference type="Proteomes" id="UP000295781">
    <property type="component" value="Chromosome"/>
</dbReference>
<dbReference type="AlphaFoldDB" id="A0A4P2QBM3"/>
<dbReference type="EMBL" id="CP012670">
    <property type="protein sequence ID" value="AUX26741.1"/>
    <property type="molecule type" value="Genomic_DNA"/>
</dbReference>
<reference evidence="1 2" key="1">
    <citation type="submission" date="2015-09" db="EMBL/GenBank/DDBJ databases">
        <title>Sorangium comparison.</title>
        <authorList>
            <person name="Zaburannyi N."/>
            <person name="Bunk B."/>
            <person name="Overmann J."/>
            <person name="Mueller R."/>
        </authorList>
    </citation>
    <scope>NUCLEOTIDE SEQUENCE [LARGE SCALE GENOMIC DNA]</scope>
    <source>
        <strain evidence="1 2">So ceGT47</strain>
    </source>
</reference>
<protein>
    <submittedName>
        <fullName evidence="1">Uncharacterized protein</fullName>
    </submittedName>
</protein>